<proteinExistence type="predicted"/>
<dbReference type="EMBL" id="PUFO01000026">
    <property type="protein sequence ID" value="TDG79169.1"/>
    <property type="molecule type" value="Genomic_DNA"/>
</dbReference>
<dbReference type="AlphaFoldDB" id="A0A4R5NQX9"/>
<evidence type="ECO:0000313" key="2">
    <source>
        <dbReference type="Proteomes" id="UP000294854"/>
    </source>
</evidence>
<accession>A0A4R5NQX9</accession>
<protein>
    <submittedName>
        <fullName evidence="1">Uncharacterized protein</fullName>
    </submittedName>
</protein>
<gene>
    <name evidence="1" type="ORF">C5L31_001097</name>
</gene>
<reference evidence="1 2" key="1">
    <citation type="journal article" date="2019" name="Appl. Microbiol. Biotechnol.">
        <title>Uncovering carbohydrate metabolism through a genotype-phenotype association study of 56 lactic acid bacteria genomes.</title>
        <authorList>
            <person name="Buron-Moles G."/>
            <person name="Chailyan A."/>
            <person name="Dolejs I."/>
            <person name="Forster J."/>
            <person name="Miks M.H."/>
        </authorList>
    </citation>
    <scope>NUCLEOTIDE SEQUENCE [LARGE SCALE GENOMIC DNA]</scope>
    <source>
        <strain evidence="1 2">ATCC 49373</strain>
    </source>
</reference>
<evidence type="ECO:0000313" key="1">
    <source>
        <dbReference type="EMBL" id="TDG79169.1"/>
    </source>
</evidence>
<sequence>MGTCGLLIYKKILLIDYHSGNPSTGKSIEPKVQANLKQEYDQTKTVGQLNQTNPND</sequence>
<organism evidence="1 2">
    <name type="scientific">Secundilactobacillus malefermentans</name>
    <dbReference type="NCBI Taxonomy" id="176292"/>
    <lineage>
        <taxon>Bacteria</taxon>
        <taxon>Bacillati</taxon>
        <taxon>Bacillota</taxon>
        <taxon>Bacilli</taxon>
        <taxon>Lactobacillales</taxon>
        <taxon>Lactobacillaceae</taxon>
        <taxon>Secundilactobacillus</taxon>
    </lineage>
</organism>
<comment type="caution">
    <text evidence="1">The sequence shown here is derived from an EMBL/GenBank/DDBJ whole genome shotgun (WGS) entry which is preliminary data.</text>
</comment>
<keyword evidence="2" id="KW-1185">Reference proteome</keyword>
<name>A0A4R5NQX9_9LACO</name>
<dbReference type="Proteomes" id="UP000294854">
    <property type="component" value="Unassembled WGS sequence"/>
</dbReference>